<dbReference type="Proteomes" id="UP000000383">
    <property type="component" value="Chromosome"/>
</dbReference>
<feature type="transmembrane region" description="Helical" evidence="6">
    <location>
        <begin position="163"/>
        <end position="183"/>
    </location>
</feature>
<feature type="transmembrane region" description="Helical" evidence="6">
    <location>
        <begin position="71"/>
        <end position="95"/>
    </location>
</feature>
<dbReference type="AlphaFoldDB" id="D7DL26"/>
<evidence type="ECO:0000313" key="7">
    <source>
        <dbReference type="EMBL" id="ADI28637.1"/>
    </source>
</evidence>
<evidence type="ECO:0000256" key="3">
    <source>
        <dbReference type="ARBA" id="ARBA00022692"/>
    </source>
</evidence>
<dbReference type="PANTHER" id="PTHR21716">
    <property type="entry name" value="TRANSMEMBRANE PROTEIN"/>
    <property type="match status" value="1"/>
</dbReference>
<dbReference type="GO" id="GO:0055085">
    <property type="term" value="P:transmembrane transport"/>
    <property type="evidence" value="ECO:0007669"/>
    <property type="project" value="TreeGrafter"/>
</dbReference>
<keyword evidence="8" id="KW-1185">Reference proteome</keyword>
<keyword evidence="3 6" id="KW-0812">Transmembrane</keyword>
<name>D7DL26_METV0</name>
<feature type="transmembrane region" description="Helical" evidence="6">
    <location>
        <begin position="282"/>
        <end position="298"/>
    </location>
</feature>
<dbReference type="PANTHER" id="PTHR21716:SF64">
    <property type="entry name" value="AI-2 TRANSPORT PROTEIN TQSA"/>
    <property type="match status" value="1"/>
</dbReference>
<accession>D7DL26</accession>
<dbReference type="GO" id="GO:0016020">
    <property type="term" value="C:membrane"/>
    <property type="evidence" value="ECO:0007669"/>
    <property type="project" value="UniProtKB-SubCell"/>
</dbReference>
<feature type="transmembrane region" description="Helical" evidence="6">
    <location>
        <begin position="249"/>
        <end position="275"/>
    </location>
</feature>
<evidence type="ECO:0008006" key="9">
    <source>
        <dbReference type="Google" id="ProtNLM"/>
    </source>
</evidence>
<feature type="transmembrane region" description="Helical" evidence="6">
    <location>
        <begin position="318"/>
        <end position="349"/>
    </location>
</feature>
<sequence>MTTEPKKTAAKNLFIDNRWLIITAIFAFIIYLLLPILTPFLVAAILAYMCDPLVDRLCLVGVGKFRIGRTLATVLVMAGIFGIITLLLLILIPLLQKESLLIAERLPSTINNIRTTVEPWLQSKFGISFAIDGAQIQDIITKNWKTAGGLLGDVLMMAGNNGMALIGIIANILLLPVVLFYLLRDWDIFVARIGQLIPREWHDKTTNIASEIDQVLAEFLRGQLSVMLAMSAFYAIGLWFAGLDMALPIGLVAGLLGFVPYLGFALGVVLALVVAALEFTSFGQLIPVLIVFSLGQLVESMVLTPKLVGDRIGLHPVVVIFALLAGGQLFGFAGVLLALPVSAAIAVGLRHTKDNYLNSDTYLN</sequence>
<proteinExistence type="inferred from homology"/>
<organism evidence="7 8">
    <name type="scientific">Methylotenera versatilis (strain 301)</name>
    <dbReference type="NCBI Taxonomy" id="666681"/>
    <lineage>
        <taxon>Bacteria</taxon>
        <taxon>Pseudomonadati</taxon>
        <taxon>Pseudomonadota</taxon>
        <taxon>Betaproteobacteria</taxon>
        <taxon>Nitrosomonadales</taxon>
        <taxon>Methylophilaceae</taxon>
        <taxon>Methylotenera</taxon>
    </lineage>
</organism>
<dbReference type="eggNOG" id="COG0628">
    <property type="taxonomic scope" value="Bacteria"/>
</dbReference>
<dbReference type="InterPro" id="IPR002549">
    <property type="entry name" value="AI-2E-like"/>
</dbReference>
<keyword evidence="5 6" id="KW-0472">Membrane</keyword>
<reference evidence="7 8" key="2">
    <citation type="journal article" date="2011" name="J. Bacteriol.">
        <title>Genomes of three methylotrophs from a single niche uncover genetic and metabolic divergence of Methylophilaceae.</title>
        <authorList>
            <person name="Lapidus A."/>
            <person name="Clum A."/>
            <person name="Labutti K."/>
            <person name="Kaluzhnaya M.G."/>
            <person name="Lim S."/>
            <person name="Beck D.A."/>
            <person name="Glavina Del Rio T."/>
            <person name="Nolan M."/>
            <person name="Mavromatis K."/>
            <person name="Huntemann M."/>
            <person name="Lucas S."/>
            <person name="Lidstrom M.E."/>
            <person name="Ivanova N."/>
            <person name="Chistoserdova L."/>
        </authorList>
    </citation>
    <scope>NUCLEOTIDE SEQUENCE [LARGE SCALE GENOMIC DNA]</scope>
    <source>
        <strain evidence="7 8">301</strain>
    </source>
</reference>
<dbReference type="OrthoDB" id="5792512at2"/>
<protein>
    <recommendedName>
        <fullName evidence="9">AI-2E family transporter</fullName>
    </recommendedName>
</protein>
<dbReference type="RefSeq" id="WP_013146954.1">
    <property type="nucleotide sequence ID" value="NC_014207.1"/>
</dbReference>
<evidence type="ECO:0000313" key="8">
    <source>
        <dbReference type="Proteomes" id="UP000000383"/>
    </source>
</evidence>
<dbReference type="KEGG" id="meh:M301_0250"/>
<evidence type="ECO:0000256" key="1">
    <source>
        <dbReference type="ARBA" id="ARBA00004141"/>
    </source>
</evidence>
<feature type="transmembrane region" description="Helical" evidence="6">
    <location>
        <begin position="20"/>
        <end position="50"/>
    </location>
</feature>
<evidence type="ECO:0000256" key="4">
    <source>
        <dbReference type="ARBA" id="ARBA00022989"/>
    </source>
</evidence>
<feature type="transmembrane region" description="Helical" evidence="6">
    <location>
        <begin position="224"/>
        <end position="243"/>
    </location>
</feature>
<evidence type="ECO:0000256" key="2">
    <source>
        <dbReference type="ARBA" id="ARBA00009773"/>
    </source>
</evidence>
<evidence type="ECO:0000256" key="6">
    <source>
        <dbReference type="SAM" id="Phobius"/>
    </source>
</evidence>
<comment type="similarity">
    <text evidence="2">Belongs to the autoinducer-2 exporter (AI-2E) (TC 2.A.86) family.</text>
</comment>
<evidence type="ECO:0000256" key="5">
    <source>
        <dbReference type="ARBA" id="ARBA00023136"/>
    </source>
</evidence>
<keyword evidence="4 6" id="KW-1133">Transmembrane helix</keyword>
<dbReference type="HOGENOM" id="CLU_031275_8_0_4"/>
<dbReference type="Pfam" id="PF01594">
    <property type="entry name" value="AI-2E_transport"/>
    <property type="match status" value="1"/>
</dbReference>
<dbReference type="STRING" id="666681.M301_0250"/>
<dbReference type="EMBL" id="CP002056">
    <property type="protein sequence ID" value="ADI28637.1"/>
    <property type="molecule type" value="Genomic_DNA"/>
</dbReference>
<gene>
    <name evidence="7" type="ordered locus">M301_0250</name>
</gene>
<comment type="subcellular location">
    <subcellularLocation>
        <location evidence="1">Membrane</location>
        <topology evidence="1">Multi-pass membrane protein</topology>
    </subcellularLocation>
</comment>
<reference evidence="8" key="1">
    <citation type="submission" date="2010-05" db="EMBL/GenBank/DDBJ databases">
        <title>Complete sequence of Methylotenera sp. 301.</title>
        <authorList>
            <person name="Lucas S."/>
            <person name="Copeland A."/>
            <person name="Lapidus A."/>
            <person name="Cheng J.-F."/>
            <person name="Bruce D."/>
            <person name="Goodwin L."/>
            <person name="Pitluck S."/>
            <person name="Clum A."/>
            <person name="Land M."/>
            <person name="Hauser L."/>
            <person name="Kyrpides N."/>
            <person name="Ivanova N."/>
            <person name="Chistoservova L."/>
            <person name="Kalyuzhnaya M."/>
            <person name="Woyke T."/>
        </authorList>
    </citation>
    <scope>NUCLEOTIDE SEQUENCE [LARGE SCALE GENOMIC DNA]</scope>
    <source>
        <strain evidence="8">301</strain>
    </source>
</reference>